<dbReference type="OrthoDB" id="6272950at2759"/>
<evidence type="ECO:0000313" key="2">
    <source>
        <dbReference type="EMBL" id="VDO03445.1"/>
    </source>
</evidence>
<evidence type="ECO:0000256" key="1">
    <source>
        <dbReference type="SAM" id="MobiDB-lite"/>
    </source>
</evidence>
<gene>
    <name evidence="2" type="ORF">HNAJ_LOCUS7585</name>
</gene>
<accession>A0A0R3TKA2</accession>
<feature type="compositionally biased region" description="Acidic residues" evidence="1">
    <location>
        <begin position="10"/>
        <end position="22"/>
    </location>
</feature>
<sequence>MGENQRYEEPMEVDSYETSDEKDENKTSPSKNSLNLVFGLQPEHNLKNISIENRLDICKTVEQFHKDTLPTSQDVESPTFNIQSDKICIGDVKNFIKIIEQESELDKSYMDSIITVENTQLDVERQLYDTLMDKIILNCSWLNLPMGIAHRASGLVELYFAANRCTIVPNNKLVLGCITLAKETQDPDNSIELDFSKLAHAVGLTVSRSKLIDIEHISDSVCQNINFPTTLRWLEIFLWGLHEYTPELLKWAKHACNYILDLNLKNANLRKYSPRLRCAAAIWFIRFILKLHCSCTFSVVGCVHRVSALWPKIFVQLSGSKETKELKRIGYEYGKTLLSVNEICVPAFWNKEDPAKYSMIFGAYVANCHDRIAIESKISSFDREDLKKLEILGNFKEGL</sequence>
<evidence type="ECO:0000313" key="3">
    <source>
        <dbReference type="Proteomes" id="UP000278807"/>
    </source>
</evidence>
<organism evidence="4">
    <name type="scientific">Rodentolepis nana</name>
    <name type="common">Dwarf tapeworm</name>
    <name type="synonym">Hymenolepis nana</name>
    <dbReference type="NCBI Taxonomy" id="102285"/>
    <lineage>
        <taxon>Eukaryota</taxon>
        <taxon>Metazoa</taxon>
        <taxon>Spiralia</taxon>
        <taxon>Lophotrochozoa</taxon>
        <taxon>Platyhelminthes</taxon>
        <taxon>Cestoda</taxon>
        <taxon>Eucestoda</taxon>
        <taxon>Cyclophyllidea</taxon>
        <taxon>Hymenolepididae</taxon>
        <taxon>Rodentolepis</taxon>
    </lineage>
</organism>
<dbReference type="STRING" id="102285.A0A0R3TKA2"/>
<dbReference type="Proteomes" id="UP000278807">
    <property type="component" value="Unassembled WGS sequence"/>
</dbReference>
<evidence type="ECO:0000313" key="4">
    <source>
        <dbReference type="WBParaSite" id="HNAJ_0000758901-mRNA-1"/>
    </source>
</evidence>
<dbReference type="WBParaSite" id="HNAJ_0000758901-mRNA-1">
    <property type="protein sequence ID" value="HNAJ_0000758901-mRNA-1"/>
    <property type="gene ID" value="HNAJ_0000758901"/>
</dbReference>
<dbReference type="EMBL" id="UZAE01012082">
    <property type="protein sequence ID" value="VDO03445.1"/>
    <property type="molecule type" value="Genomic_DNA"/>
</dbReference>
<protein>
    <submittedName>
        <fullName evidence="4">Cyclin N-terminal domain-containing protein</fullName>
    </submittedName>
</protein>
<feature type="region of interest" description="Disordered" evidence="1">
    <location>
        <begin position="1"/>
        <end position="34"/>
    </location>
</feature>
<name>A0A0R3TKA2_RODNA</name>
<reference evidence="4" key="1">
    <citation type="submission" date="2017-02" db="UniProtKB">
        <authorList>
            <consortium name="WormBaseParasite"/>
        </authorList>
    </citation>
    <scope>IDENTIFICATION</scope>
</reference>
<keyword evidence="3" id="KW-1185">Reference proteome</keyword>
<reference evidence="2 3" key="2">
    <citation type="submission" date="2018-11" db="EMBL/GenBank/DDBJ databases">
        <authorList>
            <consortium name="Pathogen Informatics"/>
        </authorList>
    </citation>
    <scope>NUCLEOTIDE SEQUENCE [LARGE SCALE GENOMIC DNA]</scope>
</reference>
<proteinExistence type="predicted"/>
<dbReference type="Gene3D" id="1.10.472.10">
    <property type="entry name" value="Cyclin-like"/>
    <property type="match status" value="1"/>
</dbReference>
<dbReference type="AlphaFoldDB" id="A0A0R3TKA2"/>